<dbReference type="InterPro" id="IPR052177">
    <property type="entry name" value="Divisome_Glycosyl_Hydrolase"/>
</dbReference>
<evidence type="ECO:0000313" key="2">
    <source>
        <dbReference type="Proteomes" id="UP000830835"/>
    </source>
</evidence>
<dbReference type="PANTHER" id="PTHR43405">
    <property type="entry name" value="GLYCOSYL HYDROLASE DIGH"/>
    <property type="match status" value="1"/>
</dbReference>
<dbReference type="Proteomes" id="UP000830835">
    <property type="component" value="Unassembled WGS sequence"/>
</dbReference>
<name>A0ABT0CES1_THEVL</name>
<dbReference type="Gene3D" id="3.20.20.80">
    <property type="entry name" value="Glycosidases"/>
    <property type="match status" value="1"/>
</dbReference>
<sequence length="579" mass="64381">MLGLRKKQGIRWKVLCTAKAIGALLSGVLLLLGCTAHAQLFGPGHSLLQNFGQNASSPPRESPQVIPQQELESLATASLNAFCQQPAAEVARKAQLRQQAHQSDRAWADYTQILADHRAALMACRSQRWPQIQAIWVRLHPCDANTGVLDQVFDQVVNLGYNRVFIETFYDGRSILPQSDFPGGVGIWPSLQPNTDLLELALRAARQRGLSAYAWVFSLNFGYSYGQRADRQVALARNGRGITTVLDPATALSEDLGSPGEVFVDPFHPLARQDFAGLIEQLLHRQPDGILFDYIRYPRGSGGASLATGVKDLWIYGEAARQAYLDLAENLAGRALLERYLAQGYVTVTDVLQLDTLYGEEPRWRWPGDPKPDWAGISLLEALEPSAEPEPEREQREILLEAQLEEVDPTPSPTPTPDAATRQERWQKELWFLSVDFARHGVLEYLNQAADLARSRGIPAGAVFFPDGNQAVGAGFDSRLQPWDRFDPNMEWHPMAYAKCEDASCVVEQVERVLAAASPHTFVCPAIAGLWGQPQRQRPTLEVQMGELARQLPQLPCVSHFALSWIEPELERSRQACQL</sequence>
<gene>
    <name evidence="1" type="ORF">JX360_15445</name>
</gene>
<dbReference type="PANTHER" id="PTHR43405:SF1">
    <property type="entry name" value="GLYCOSYL HYDROLASE DIGH"/>
    <property type="match status" value="1"/>
</dbReference>
<dbReference type="EMBL" id="JAFIRA010000054">
    <property type="protein sequence ID" value="MCJ2544282.1"/>
    <property type="molecule type" value="Genomic_DNA"/>
</dbReference>
<organism evidence="1 2">
    <name type="scientific">Thermostichus vulcanus str. 'Rupite'</name>
    <dbReference type="NCBI Taxonomy" id="2813851"/>
    <lineage>
        <taxon>Bacteria</taxon>
        <taxon>Bacillati</taxon>
        <taxon>Cyanobacteriota</taxon>
        <taxon>Cyanophyceae</taxon>
        <taxon>Thermostichales</taxon>
        <taxon>Thermostichaceae</taxon>
        <taxon>Thermostichus</taxon>
    </lineage>
</organism>
<accession>A0ABT0CES1</accession>
<comment type="caution">
    <text evidence="1">The sequence shown here is derived from an EMBL/GenBank/DDBJ whole genome shotgun (WGS) entry which is preliminary data.</text>
</comment>
<dbReference type="RefSeq" id="WP_244352681.1">
    <property type="nucleotide sequence ID" value="NZ_JAFIRA010000054.1"/>
</dbReference>
<reference evidence="1" key="1">
    <citation type="submission" date="2021-02" db="EMBL/GenBank/DDBJ databases">
        <title>The CRISPR/cas machinery reduction and long-range gene transfer in the hot spring cyanobacterium Synechococcus.</title>
        <authorList>
            <person name="Dvorak P."/>
            <person name="Jahodarova E."/>
            <person name="Hasler P."/>
            <person name="Poulickova A."/>
        </authorList>
    </citation>
    <scope>NUCLEOTIDE SEQUENCE</scope>
    <source>
        <strain evidence="1">Rupite</strain>
    </source>
</reference>
<protein>
    <recommendedName>
        <fullName evidence="3">Glycosyl hydrolase-like 10 domain-containing protein</fullName>
    </recommendedName>
</protein>
<proteinExistence type="predicted"/>
<evidence type="ECO:0000313" key="1">
    <source>
        <dbReference type="EMBL" id="MCJ2544282.1"/>
    </source>
</evidence>
<evidence type="ECO:0008006" key="3">
    <source>
        <dbReference type="Google" id="ProtNLM"/>
    </source>
</evidence>
<dbReference type="PROSITE" id="PS51257">
    <property type="entry name" value="PROKAR_LIPOPROTEIN"/>
    <property type="match status" value="1"/>
</dbReference>
<keyword evidence="2" id="KW-1185">Reference proteome</keyword>